<protein>
    <submittedName>
        <fullName evidence="1">Uncharacterized protein</fullName>
    </submittedName>
</protein>
<dbReference type="OrthoDB" id="7220707at2"/>
<dbReference type="Proteomes" id="UP000290759">
    <property type="component" value="Unassembled WGS sequence"/>
</dbReference>
<proteinExistence type="predicted"/>
<evidence type="ECO:0000313" key="2">
    <source>
        <dbReference type="Proteomes" id="UP000290759"/>
    </source>
</evidence>
<evidence type="ECO:0000313" key="1">
    <source>
        <dbReference type="EMBL" id="RYC29157.1"/>
    </source>
</evidence>
<sequence length="80" mass="8434">MPITYHVVVAFGRDEEGNLVPMEPAEAPNAESARRRAQAAAAKHAGALAFSRTGDPNTGDFDEAKLTASYGDVDMSLLGE</sequence>
<gene>
    <name evidence="1" type="ORF">D3273_25495</name>
</gene>
<accession>A0A4Q2U2S3</accession>
<keyword evidence="2" id="KW-1185">Reference proteome</keyword>
<name>A0A4Q2U2S3_9HYPH</name>
<dbReference type="RefSeq" id="WP_129229773.1">
    <property type="nucleotide sequence ID" value="NZ_QYBB01000066.1"/>
</dbReference>
<dbReference type="EMBL" id="QYBB01000066">
    <property type="protein sequence ID" value="RYC29157.1"/>
    <property type="molecule type" value="Genomic_DNA"/>
</dbReference>
<reference evidence="1 2" key="1">
    <citation type="submission" date="2018-12" db="EMBL/GenBank/DDBJ databases">
        <authorList>
            <person name="Grouzdev D.S."/>
            <person name="Krutkina M.S."/>
        </authorList>
    </citation>
    <scope>NUCLEOTIDE SEQUENCE [LARGE SCALE GENOMIC DNA]</scope>
    <source>
        <strain evidence="1 2">RmlP026</strain>
    </source>
</reference>
<reference evidence="1 2" key="2">
    <citation type="submission" date="2019-02" db="EMBL/GenBank/DDBJ databases">
        <title>'Lichenibacterium ramalinii' gen. nov. sp. nov., 'Lichenibacterium minor' gen. nov. sp. nov.</title>
        <authorList>
            <person name="Pankratov T."/>
        </authorList>
    </citation>
    <scope>NUCLEOTIDE SEQUENCE [LARGE SCALE GENOMIC DNA]</scope>
    <source>
        <strain evidence="1 2">RmlP026</strain>
    </source>
</reference>
<comment type="caution">
    <text evidence="1">The sequence shown here is derived from an EMBL/GenBank/DDBJ whole genome shotgun (WGS) entry which is preliminary data.</text>
</comment>
<dbReference type="AlphaFoldDB" id="A0A4Q2U2S3"/>
<organism evidence="1 2">
    <name type="scientific">Lichenibacterium minor</name>
    <dbReference type="NCBI Taxonomy" id="2316528"/>
    <lineage>
        <taxon>Bacteria</taxon>
        <taxon>Pseudomonadati</taxon>
        <taxon>Pseudomonadota</taxon>
        <taxon>Alphaproteobacteria</taxon>
        <taxon>Hyphomicrobiales</taxon>
        <taxon>Lichenihabitantaceae</taxon>
        <taxon>Lichenibacterium</taxon>
    </lineage>
</organism>